<organism evidence="2 3">
    <name type="scientific">Channa striata</name>
    <name type="common">Snakehead murrel</name>
    <name type="synonym">Ophicephalus striatus</name>
    <dbReference type="NCBI Taxonomy" id="64152"/>
    <lineage>
        <taxon>Eukaryota</taxon>
        <taxon>Metazoa</taxon>
        <taxon>Chordata</taxon>
        <taxon>Craniata</taxon>
        <taxon>Vertebrata</taxon>
        <taxon>Euteleostomi</taxon>
        <taxon>Actinopterygii</taxon>
        <taxon>Neopterygii</taxon>
        <taxon>Teleostei</taxon>
        <taxon>Neoteleostei</taxon>
        <taxon>Acanthomorphata</taxon>
        <taxon>Anabantaria</taxon>
        <taxon>Anabantiformes</taxon>
        <taxon>Channoidei</taxon>
        <taxon>Channidae</taxon>
        <taxon>Channa</taxon>
    </lineage>
</organism>
<keyword evidence="3" id="KW-1185">Reference proteome</keyword>
<feature type="region of interest" description="Disordered" evidence="1">
    <location>
        <begin position="20"/>
        <end position="98"/>
    </location>
</feature>
<protein>
    <submittedName>
        <fullName evidence="2">Uncharacterized protein</fullName>
    </submittedName>
</protein>
<reference evidence="2" key="1">
    <citation type="submission" date="2023-07" db="EMBL/GenBank/DDBJ databases">
        <title>Chromosome-level Genome Assembly of Striped Snakehead (Channa striata).</title>
        <authorList>
            <person name="Liu H."/>
        </authorList>
    </citation>
    <scope>NUCLEOTIDE SEQUENCE</scope>
    <source>
        <strain evidence="2">Gz</strain>
        <tissue evidence="2">Muscle</tissue>
    </source>
</reference>
<feature type="compositionally biased region" description="Basic and acidic residues" evidence="1">
    <location>
        <begin position="29"/>
        <end position="46"/>
    </location>
</feature>
<accession>A0AA88SGN8</accession>
<comment type="caution">
    <text evidence="2">The sequence shown here is derived from an EMBL/GenBank/DDBJ whole genome shotgun (WGS) entry which is preliminary data.</text>
</comment>
<evidence type="ECO:0000313" key="3">
    <source>
        <dbReference type="Proteomes" id="UP001187415"/>
    </source>
</evidence>
<evidence type="ECO:0000313" key="2">
    <source>
        <dbReference type="EMBL" id="KAK2833017.1"/>
    </source>
</evidence>
<feature type="compositionally biased region" description="Basic residues" evidence="1">
    <location>
        <begin position="59"/>
        <end position="77"/>
    </location>
</feature>
<proteinExistence type="predicted"/>
<name>A0AA88SGN8_CHASR</name>
<feature type="compositionally biased region" description="Polar residues" evidence="1">
    <location>
        <begin position="81"/>
        <end position="91"/>
    </location>
</feature>
<dbReference type="EMBL" id="JAUPFM010000013">
    <property type="protein sequence ID" value="KAK2833017.1"/>
    <property type="molecule type" value="Genomic_DNA"/>
</dbReference>
<sequence>MAAKLRSAPPLCALIGRCRRGAGSPEQCEDNRERLLGERPAARRAESGGTDGGGSGRGSRPRPRPRPRPPPHRRQPKQRSAPGSATPSAVTQRPRRCADGLTAADTACSALKGTSVS</sequence>
<dbReference type="AlphaFoldDB" id="A0AA88SGN8"/>
<gene>
    <name evidence="2" type="ORF">Q5P01_016906</name>
</gene>
<dbReference type="Proteomes" id="UP001187415">
    <property type="component" value="Unassembled WGS sequence"/>
</dbReference>
<evidence type="ECO:0000256" key="1">
    <source>
        <dbReference type="SAM" id="MobiDB-lite"/>
    </source>
</evidence>